<evidence type="ECO:0008006" key="6">
    <source>
        <dbReference type="Google" id="ProtNLM"/>
    </source>
</evidence>
<organism evidence="4 5">
    <name type="scientific">Chara braunii</name>
    <name type="common">Braun's stonewort</name>
    <dbReference type="NCBI Taxonomy" id="69332"/>
    <lineage>
        <taxon>Eukaryota</taxon>
        <taxon>Viridiplantae</taxon>
        <taxon>Streptophyta</taxon>
        <taxon>Charophyceae</taxon>
        <taxon>Charales</taxon>
        <taxon>Characeae</taxon>
        <taxon>Chara</taxon>
    </lineage>
</organism>
<feature type="domain" description="HAT C-terminal dimerisation" evidence="3">
    <location>
        <begin position="507"/>
        <end position="572"/>
    </location>
</feature>
<dbReference type="Gramene" id="GBG88695">
    <property type="protein sequence ID" value="GBG88695"/>
    <property type="gene ID" value="CBR_g48224"/>
</dbReference>
<feature type="compositionally biased region" description="Low complexity" evidence="1">
    <location>
        <begin position="758"/>
        <end position="768"/>
    </location>
</feature>
<feature type="compositionally biased region" description="Low complexity" evidence="1">
    <location>
        <begin position="788"/>
        <end position="810"/>
    </location>
</feature>
<feature type="compositionally biased region" description="Polar residues" evidence="1">
    <location>
        <begin position="109"/>
        <end position="121"/>
    </location>
</feature>
<dbReference type="Proteomes" id="UP000265515">
    <property type="component" value="Unassembled WGS sequence"/>
</dbReference>
<dbReference type="GO" id="GO:0046983">
    <property type="term" value="F:protein dimerization activity"/>
    <property type="evidence" value="ECO:0007669"/>
    <property type="project" value="InterPro"/>
</dbReference>
<gene>
    <name evidence="4" type="ORF">CBR_g48224</name>
</gene>
<dbReference type="OMA" id="QRAWHAN"/>
<sequence>MGTRGKMSLTKVLIEQLKKHFTDNGPAGKNKSKGHKHYGCNYCETRFVGSATNLRDHFLKGKCSIERVTRSLDANERLRRIEEIRMGTMQAESLIEGKGSVGAGLSRAPSRSNLVVPSPTASRPPVPVVGESSTPVTSENAAPLVGRPTRQTLIEEADSIITQNEKTSRHLDRFLICTNQPFSLVENYYFLQLIDAIKKCHPSWWPCKRDEMRTKRLDGQRKLVGDDMMSLVRKWERTGCMLQMDGGSNRRNKPHLNVMVSSSVGTVFWKSVCLEGKEKDSAAYFKLLEGIIEEIGSVGCTAHALDLALEDMYKQMDWMKEVVDKGNRVGKLVTNINKVRAMFNRITNAQLKRPAVTRFATNFEMLESLKRGRTSLELCVGNVAWLEKLVRVEEVEAFNAVTRTIVDSGFWDEVDRAIAVMEPVVKLLRLVDGPGATVRKVYFGMDDIVAHMRILDCLTEDEKLAVENILMDRWAFLTSELHNAAAFLDPEYQLGTFETQNEKEQAKLQTPALWWEASWGSLELLQPQAIKLLGQVSSSAACERNWSLHQLIYGQWRTKLLPERLVKLVYSNWNIQLTTRRDRGETEDNNIPWKDNDLAKTEVEEWYKDWTRQVIDGRATDAAVAKVADEDDEDGPLVRTWQKNDAEDDLADKEDDIALLCSVQRAWHANTKSRKHRVRDWVYGREEVSGHRQRKRKAATPEPDEAGPMRKGKSKEGGNEVASPKRKEGRPPLSPAKKVVNAAAKVAKKVAEDEEAATKAAKGSGAADARPKRKRARWVMEDDDDNLQSSSSSSSSEERAQSSSSSSSSEEAFEDEQSQEESGREHESGEEAQ</sequence>
<feature type="region of interest" description="Disordered" evidence="1">
    <location>
        <begin position="687"/>
        <end position="833"/>
    </location>
</feature>
<reference evidence="4 5" key="1">
    <citation type="journal article" date="2018" name="Cell">
        <title>The Chara Genome: Secondary Complexity and Implications for Plant Terrestrialization.</title>
        <authorList>
            <person name="Nishiyama T."/>
            <person name="Sakayama H."/>
            <person name="Vries J.D."/>
            <person name="Buschmann H."/>
            <person name="Saint-Marcoux D."/>
            <person name="Ullrich K.K."/>
            <person name="Haas F.B."/>
            <person name="Vanderstraeten L."/>
            <person name="Becker D."/>
            <person name="Lang D."/>
            <person name="Vosolsobe S."/>
            <person name="Rombauts S."/>
            <person name="Wilhelmsson P.K.I."/>
            <person name="Janitza P."/>
            <person name="Kern R."/>
            <person name="Heyl A."/>
            <person name="Rumpler F."/>
            <person name="Villalobos L.I.A.C."/>
            <person name="Clay J.M."/>
            <person name="Skokan R."/>
            <person name="Toyoda A."/>
            <person name="Suzuki Y."/>
            <person name="Kagoshima H."/>
            <person name="Schijlen E."/>
            <person name="Tajeshwar N."/>
            <person name="Catarino B."/>
            <person name="Hetherington A.J."/>
            <person name="Saltykova A."/>
            <person name="Bonnot C."/>
            <person name="Breuninger H."/>
            <person name="Symeonidi A."/>
            <person name="Radhakrishnan G.V."/>
            <person name="Van Nieuwerburgh F."/>
            <person name="Deforce D."/>
            <person name="Chang C."/>
            <person name="Karol K.G."/>
            <person name="Hedrich R."/>
            <person name="Ulvskov P."/>
            <person name="Glockner G."/>
            <person name="Delwiche C.F."/>
            <person name="Petrasek J."/>
            <person name="Van de Peer Y."/>
            <person name="Friml J."/>
            <person name="Beilby M."/>
            <person name="Dolan L."/>
            <person name="Kohara Y."/>
            <person name="Sugano S."/>
            <person name="Fujiyama A."/>
            <person name="Delaux P.-M."/>
            <person name="Quint M."/>
            <person name="TheiBen G."/>
            <person name="Hagemann M."/>
            <person name="Harholt J."/>
            <person name="Dunand C."/>
            <person name="Zachgo S."/>
            <person name="Langdale J."/>
            <person name="Maumus F."/>
            <person name="Straeten D.V.D."/>
            <person name="Gould S.B."/>
            <person name="Rensing S.A."/>
        </authorList>
    </citation>
    <scope>NUCLEOTIDE SEQUENCE [LARGE SCALE GENOMIC DNA]</scope>
    <source>
        <strain evidence="4 5">S276</strain>
    </source>
</reference>
<name>A0A388M2F8_CHABU</name>
<protein>
    <recommendedName>
        <fullName evidence="6">DUF659 domain-containing protein</fullName>
    </recommendedName>
</protein>
<dbReference type="PANTHER" id="PTHR32166:SF123">
    <property type="entry name" value="BED-TYPE DOMAIN-CONTAINING PROTEIN"/>
    <property type="match status" value="1"/>
</dbReference>
<evidence type="ECO:0000313" key="5">
    <source>
        <dbReference type="Proteomes" id="UP000265515"/>
    </source>
</evidence>
<evidence type="ECO:0000256" key="1">
    <source>
        <dbReference type="SAM" id="MobiDB-lite"/>
    </source>
</evidence>
<dbReference type="STRING" id="69332.A0A388M2F8"/>
<feature type="region of interest" description="Disordered" evidence="1">
    <location>
        <begin position="101"/>
        <end position="142"/>
    </location>
</feature>
<dbReference type="InterPro" id="IPR007021">
    <property type="entry name" value="DUF659"/>
</dbReference>
<dbReference type="OrthoDB" id="6769664at2759"/>
<proteinExistence type="predicted"/>
<feature type="domain" description="DUF659" evidence="2">
    <location>
        <begin position="209"/>
        <end position="297"/>
    </location>
</feature>
<evidence type="ECO:0000259" key="2">
    <source>
        <dbReference type="Pfam" id="PF04937"/>
    </source>
</evidence>
<dbReference type="SUPFAM" id="SSF53098">
    <property type="entry name" value="Ribonuclease H-like"/>
    <property type="match status" value="1"/>
</dbReference>
<comment type="caution">
    <text evidence="4">The sequence shown here is derived from an EMBL/GenBank/DDBJ whole genome shotgun (WGS) entry which is preliminary data.</text>
</comment>
<feature type="compositionally biased region" description="Polar residues" evidence="1">
    <location>
        <begin position="131"/>
        <end position="140"/>
    </location>
</feature>
<dbReference type="EMBL" id="BFEA01000689">
    <property type="protein sequence ID" value="GBG88695.1"/>
    <property type="molecule type" value="Genomic_DNA"/>
</dbReference>
<dbReference type="AlphaFoldDB" id="A0A388M2F8"/>
<accession>A0A388M2F8</accession>
<dbReference type="Pfam" id="PF04937">
    <property type="entry name" value="DUF659"/>
    <property type="match status" value="1"/>
</dbReference>
<keyword evidence="5" id="KW-1185">Reference proteome</keyword>
<evidence type="ECO:0000313" key="4">
    <source>
        <dbReference type="EMBL" id="GBG88695.1"/>
    </source>
</evidence>
<dbReference type="Pfam" id="PF05699">
    <property type="entry name" value="Dimer_Tnp_hAT"/>
    <property type="match status" value="1"/>
</dbReference>
<feature type="compositionally biased region" description="Low complexity" evidence="1">
    <location>
        <begin position="736"/>
        <end position="745"/>
    </location>
</feature>
<feature type="compositionally biased region" description="Basic and acidic residues" evidence="1">
    <location>
        <begin position="714"/>
        <end position="730"/>
    </location>
</feature>
<evidence type="ECO:0000259" key="3">
    <source>
        <dbReference type="Pfam" id="PF05699"/>
    </source>
</evidence>
<dbReference type="InterPro" id="IPR008906">
    <property type="entry name" value="HATC_C_dom"/>
</dbReference>
<dbReference type="PANTHER" id="PTHR32166">
    <property type="entry name" value="OSJNBA0013A04.12 PROTEIN"/>
    <property type="match status" value="1"/>
</dbReference>
<dbReference type="InterPro" id="IPR012337">
    <property type="entry name" value="RNaseH-like_sf"/>
</dbReference>
<feature type="compositionally biased region" description="Basic and acidic residues" evidence="1">
    <location>
        <begin position="821"/>
        <end position="833"/>
    </location>
</feature>